<protein>
    <submittedName>
        <fullName evidence="1">Uncharacterized protein</fullName>
    </submittedName>
</protein>
<dbReference type="Proteomes" id="UP000051820">
    <property type="component" value="Unassembled WGS sequence"/>
</dbReference>
<sequence>MKKTEVLTGIKSFDKATYEKGKPGVILVLENGNELEQYVKAVQRKIDDLRYALDQIQSFEPEFNVVGSRTAERSDGQRFDVSIQRGKNIPSNANSSMSDIEGYLNHMSSIDTITIKLS</sequence>
<evidence type="ECO:0000313" key="1">
    <source>
        <dbReference type="EMBL" id="KRM09190.1"/>
    </source>
</evidence>
<dbReference type="STRING" id="1423807.FD16_GL001908"/>
<dbReference type="RefSeq" id="WP_010623295.1">
    <property type="nucleotide sequence ID" value="NZ_AZGF01000049.1"/>
</dbReference>
<comment type="caution">
    <text evidence="1">The sequence shown here is derived from an EMBL/GenBank/DDBJ whole genome shotgun (WGS) entry which is preliminary data.</text>
</comment>
<dbReference type="AlphaFoldDB" id="A0A0R1W1V8"/>
<dbReference type="PATRIC" id="fig|1423807.3.peg.1959"/>
<accession>A0A0R1W1V8</accession>
<gene>
    <name evidence="1" type="ORF">FD16_GL001908</name>
</gene>
<evidence type="ECO:0000313" key="2">
    <source>
        <dbReference type="Proteomes" id="UP000051820"/>
    </source>
</evidence>
<keyword evidence="2" id="KW-1185">Reference proteome</keyword>
<organism evidence="1 2">
    <name type="scientific">Paucilactobacillus suebicus DSM 5007 = KCTC 3549</name>
    <dbReference type="NCBI Taxonomy" id="1423807"/>
    <lineage>
        <taxon>Bacteria</taxon>
        <taxon>Bacillati</taxon>
        <taxon>Bacillota</taxon>
        <taxon>Bacilli</taxon>
        <taxon>Lactobacillales</taxon>
        <taxon>Lactobacillaceae</taxon>
        <taxon>Paucilactobacillus</taxon>
    </lineage>
</organism>
<dbReference type="EMBL" id="AZGF01000049">
    <property type="protein sequence ID" value="KRM09190.1"/>
    <property type="molecule type" value="Genomic_DNA"/>
</dbReference>
<proteinExistence type="predicted"/>
<name>A0A0R1W1V8_9LACO</name>
<reference evidence="1 2" key="1">
    <citation type="journal article" date="2015" name="Genome Announc.">
        <title>Expanding the biotechnology potential of lactobacilli through comparative genomics of 213 strains and associated genera.</title>
        <authorList>
            <person name="Sun Z."/>
            <person name="Harris H.M."/>
            <person name="McCann A."/>
            <person name="Guo C."/>
            <person name="Argimon S."/>
            <person name="Zhang W."/>
            <person name="Yang X."/>
            <person name="Jeffery I.B."/>
            <person name="Cooney J.C."/>
            <person name="Kagawa T.F."/>
            <person name="Liu W."/>
            <person name="Song Y."/>
            <person name="Salvetti E."/>
            <person name="Wrobel A."/>
            <person name="Rasinkangas P."/>
            <person name="Parkhill J."/>
            <person name="Rea M.C."/>
            <person name="O'Sullivan O."/>
            <person name="Ritari J."/>
            <person name="Douillard F.P."/>
            <person name="Paul Ross R."/>
            <person name="Yang R."/>
            <person name="Briner A.E."/>
            <person name="Felis G.E."/>
            <person name="de Vos W.M."/>
            <person name="Barrangou R."/>
            <person name="Klaenhammer T.R."/>
            <person name="Caufield P.W."/>
            <person name="Cui Y."/>
            <person name="Zhang H."/>
            <person name="O'Toole P.W."/>
        </authorList>
    </citation>
    <scope>NUCLEOTIDE SEQUENCE [LARGE SCALE GENOMIC DNA]</scope>
    <source>
        <strain evidence="1 2">DSM 5007</strain>
    </source>
</reference>